<keyword evidence="4 5" id="KW-0472">Membrane</keyword>
<dbReference type="Proteomes" id="UP000525652">
    <property type="component" value="Unassembled WGS sequence"/>
</dbReference>
<dbReference type="GO" id="GO:0016020">
    <property type="term" value="C:membrane"/>
    <property type="evidence" value="ECO:0007669"/>
    <property type="project" value="UniProtKB-SubCell"/>
</dbReference>
<gene>
    <name evidence="7" type="ORF">H5P30_01250</name>
</gene>
<comment type="caution">
    <text evidence="7">The sequence shown here is derived from an EMBL/GenBank/DDBJ whole genome shotgun (WGS) entry which is preliminary data.</text>
</comment>
<feature type="transmembrane region" description="Helical" evidence="5">
    <location>
        <begin position="340"/>
        <end position="359"/>
    </location>
</feature>
<keyword evidence="8" id="KW-1185">Reference proteome</keyword>
<feature type="transmembrane region" description="Helical" evidence="5">
    <location>
        <begin position="82"/>
        <end position="104"/>
    </location>
</feature>
<dbReference type="Gene3D" id="3.30.750.24">
    <property type="entry name" value="STAS domain"/>
    <property type="match status" value="1"/>
</dbReference>
<evidence type="ECO:0000259" key="6">
    <source>
        <dbReference type="PROSITE" id="PS50801"/>
    </source>
</evidence>
<feature type="transmembrane region" description="Helical" evidence="5">
    <location>
        <begin position="50"/>
        <end position="73"/>
    </location>
</feature>
<feature type="transmembrane region" description="Helical" evidence="5">
    <location>
        <begin position="110"/>
        <end position="129"/>
    </location>
</feature>
<dbReference type="PROSITE" id="PS50801">
    <property type="entry name" value="STAS"/>
    <property type="match status" value="1"/>
</dbReference>
<dbReference type="EMBL" id="JACHVA010000017">
    <property type="protein sequence ID" value="MBC2600400.1"/>
    <property type="molecule type" value="Genomic_DNA"/>
</dbReference>
<dbReference type="InterPro" id="IPR036513">
    <property type="entry name" value="STAS_dom_sf"/>
</dbReference>
<keyword evidence="3 5" id="KW-1133">Transmembrane helix</keyword>
<feature type="transmembrane region" description="Helical" evidence="5">
    <location>
        <begin position="190"/>
        <end position="208"/>
    </location>
</feature>
<feature type="transmembrane region" description="Helical" evidence="5">
    <location>
        <begin position="365"/>
        <end position="384"/>
    </location>
</feature>
<comment type="subcellular location">
    <subcellularLocation>
        <location evidence="1">Membrane</location>
        <topology evidence="1">Multi-pass membrane protein</topology>
    </subcellularLocation>
</comment>
<dbReference type="SUPFAM" id="SSF52091">
    <property type="entry name" value="SpoIIaa-like"/>
    <property type="match status" value="1"/>
</dbReference>
<evidence type="ECO:0000256" key="5">
    <source>
        <dbReference type="SAM" id="Phobius"/>
    </source>
</evidence>
<evidence type="ECO:0000256" key="3">
    <source>
        <dbReference type="ARBA" id="ARBA00022989"/>
    </source>
</evidence>
<feature type="domain" description="STAS" evidence="6">
    <location>
        <begin position="449"/>
        <end position="552"/>
    </location>
</feature>
<evidence type="ECO:0000313" key="7">
    <source>
        <dbReference type="EMBL" id="MBC2600400.1"/>
    </source>
</evidence>
<dbReference type="RefSeq" id="WP_185691149.1">
    <property type="nucleotide sequence ID" value="NZ_JACHVA010000017.1"/>
</dbReference>
<organism evidence="7 8">
    <name type="scientific">Puniceicoccus vermicola</name>
    <dbReference type="NCBI Taxonomy" id="388746"/>
    <lineage>
        <taxon>Bacteria</taxon>
        <taxon>Pseudomonadati</taxon>
        <taxon>Verrucomicrobiota</taxon>
        <taxon>Opitutia</taxon>
        <taxon>Puniceicoccales</taxon>
        <taxon>Puniceicoccaceae</taxon>
        <taxon>Puniceicoccus</taxon>
    </lineage>
</organism>
<evidence type="ECO:0000256" key="4">
    <source>
        <dbReference type="ARBA" id="ARBA00023136"/>
    </source>
</evidence>
<dbReference type="InterPro" id="IPR002645">
    <property type="entry name" value="STAS_dom"/>
</dbReference>
<dbReference type="Pfam" id="PF00916">
    <property type="entry name" value="Sulfate_transp"/>
    <property type="match status" value="1"/>
</dbReference>
<dbReference type="AlphaFoldDB" id="A0A7X1AUS2"/>
<feature type="transmembrane region" description="Helical" evidence="5">
    <location>
        <begin position="141"/>
        <end position="159"/>
    </location>
</feature>
<evidence type="ECO:0000256" key="2">
    <source>
        <dbReference type="ARBA" id="ARBA00022692"/>
    </source>
</evidence>
<dbReference type="Pfam" id="PF01740">
    <property type="entry name" value="STAS"/>
    <property type="match status" value="1"/>
</dbReference>
<accession>A0A7X1AUS2</accession>
<proteinExistence type="predicted"/>
<dbReference type="InterPro" id="IPR011547">
    <property type="entry name" value="SLC26A/SulP_dom"/>
</dbReference>
<evidence type="ECO:0000313" key="8">
    <source>
        <dbReference type="Proteomes" id="UP000525652"/>
    </source>
</evidence>
<dbReference type="CDD" id="cd07042">
    <property type="entry name" value="STAS_SulP_like_sulfate_transporter"/>
    <property type="match status" value="1"/>
</dbReference>
<reference evidence="7 8" key="1">
    <citation type="submission" date="2020-07" db="EMBL/GenBank/DDBJ databases">
        <authorList>
            <person name="Feng X."/>
        </authorList>
    </citation>
    <scope>NUCLEOTIDE SEQUENCE [LARGE SCALE GENOMIC DNA]</scope>
    <source>
        <strain evidence="7 8">JCM14086</strain>
    </source>
</reference>
<dbReference type="InterPro" id="IPR001902">
    <property type="entry name" value="SLC26A/SulP_fam"/>
</dbReference>
<feature type="transmembrane region" description="Helical" evidence="5">
    <location>
        <begin position="220"/>
        <end position="240"/>
    </location>
</feature>
<feature type="transmembrane region" description="Helical" evidence="5">
    <location>
        <begin position="260"/>
        <end position="279"/>
    </location>
</feature>
<sequence length="595" mass="63953">MKKPVTSVTAVSQLDLFPIRNQVREYGREKLAADFRAGLNVALLAFPQGMAYALIAGLPIYYGIFGSAIAAIVGPIFSRGHFIVLGPTNATSVLLMSSFAGIAVVQDKLVLVPLIVILAGIFLILGAYLRVASFIQFISRTVIIGYITAAAMLITLNQVKNALGFSFHSHEKADSFFESLFFTARHLHETHFPSLLLSLLTFALYYGLNTKLPKLPNVAITLVVMSCVAAVFEPLGATGLRFLQEVNASEWKFTPPPLDFAMASSLLSGALAIALLSVLEGTSIGKSLAARSGSRLDTNQEMFSMGVSNIACGLFSGMPASGSLTRSVLNIDSGARTPMASVYSGLLVAAGAVTIGFLVQYIPQASLAVLIICIGISLINFRNIRLVMKSTRSDAAVFVTAVITGLVLGLDSAIYVGAGLSIMLFLKQAAIPELVEYQFNEQGQLTAKNKETERATPEISIVHVEGDLFFGASDLFRDQIRRICDDPNLKIVVLRMKNVRLLDASSVMALDELINYMNEKDRSVVVSGVKKGVFRVIRDSGLIERIGRQNIFPESVSNPTLATANAIRRAQEILGDDAANVTIYVDPAKSGSKGE</sequence>
<keyword evidence="2 5" id="KW-0812">Transmembrane</keyword>
<feature type="transmembrane region" description="Helical" evidence="5">
    <location>
        <begin position="396"/>
        <end position="426"/>
    </location>
</feature>
<name>A0A7X1AUS2_9BACT</name>
<protein>
    <submittedName>
        <fullName evidence="7">SulP family inorganic anion transporter</fullName>
    </submittedName>
</protein>
<dbReference type="GO" id="GO:0055085">
    <property type="term" value="P:transmembrane transport"/>
    <property type="evidence" value="ECO:0007669"/>
    <property type="project" value="InterPro"/>
</dbReference>
<dbReference type="PANTHER" id="PTHR11814">
    <property type="entry name" value="SULFATE TRANSPORTER"/>
    <property type="match status" value="1"/>
</dbReference>
<evidence type="ECO:0000256" key="1">
    <source>
        <dbReference type="ARBA" id="ARBA00004141"/>
    </source>
</evidence>